<sequence length="37" mass="4219">MLIYWQSAISNLYPTNVAIPLLQINTIKTQLTKIVSE</sequence>
<reference evidence="1" key="1">
    <citation type="submission" date="2018-02" db="EMBL/GenBank/DDBJ databases">
        <title>Rhizophora mucronata_Transcriptome.</title>
        <authorList>
            <person name="Meera S.P."/>
            <person name="Sreeshan A."/>
            <person name="Augustine A."/>
        </authorList>
    </citation>
    <scope>NUCLEOTIDE SEQUENCE</scope>
    <source>
        <tissue evidence="1">Leaf</tissue>
    </source>
</reference>
<dbReference type="EMBL" id="GGEC01016330">
    <property type="protein sequence ID" value="MBW96813.1"/>
    <property type="molecule type" value="Transcribed_RNA"/>
</dbReference>
<organism evidence="1">
    <name type="scientific">Rhizophora mucronata</name>
    <name type="common">Asiatic mangrove</name>
    <dbReference type="NCBI Taxonomy" id="61149"/>
    <lineage>
        <taxon>Eukaryota</taxon>
        <taxon>Viridiplantae</taxon>
        <taxon>Streptophyta</taxon>
        <taxon>Embryophyta</taxon>
        <taxon>Tracheophyta</taxon>
        <taxon>Spermatophyta</taxon>
        <taxon>Magnoliopsida</taxon>
        <taxon>eudicotyledons</taxon>
        <taxon>Gunneridae</taxon>
        <taxon>Pentapetalae</taxon>
        <taxon>rosids</taxon>
        <taxon>fabids</taxon>
        <taxon>Malpighiales</taxon>
        <taxon>Rhizophoraceae</taxon>
        <taxon>Rhizophora</taxon>
    </lineage>
</organism>
<name>A0A2P2JTK2_RHIMU</name>
<dbReference type="AlphaFoldDB" id="A0A2P2JTK2"/>
<accession>A0A2P2JTK2</accession>
<proteinExistence type="predicted"/>
<evidence type="ECO:0000313" key="1">
    <source>
        <dbReference type="EMBL" id="MBW96813.1"/>
    </source>
</evidence>
<protein>
    <submittedName>
        <fullName evidence="1">Uncharacterized protein MANES_03G188400</fullName>
    </submittedName>
</protein>